<gene>
    <name evidence="1" type="ORF">AD933_00245</name>
</gene>
<dbReference type="PATRIC" id="fig|178901.13.peg.611"/>
<evidence type="ECO:0000313" key="1">
    <source>
        <dbReference type="EMBL" id="KXV22956.1"/>
    </source>
</evidence>
<proteinExistence type="predicted"/>
<evidence type="ECO:0000313" key="2">
    <source>
        <dbReference type="Proteomes" id="UP000075526"/>
    </source>
</evidence>
<accession>A0A149S8A0</accession>
<sequence>SQIMSPEPNLSWAPKALSGGAGIFNDPLIDNFWMPARTAKFGNPRRQSFRRCAGELLDRSFLVVQIMR</sequence>
<dbReference type="EMBL" id="LHZF01000039">
    <property type="protein sequence ID" value="KXV22956.1"/>
    <property type="molecule type" value="Genomic_DNA"/>
</dbReference>
<organism evidence="1 2">
    <name type="scientific">Acetobacter malorum</name>
    <dbReference type="NCBI Taxonomy" id="178901"/>
    <lineage>
        <taxon>Bacteria</taxon>
        <taxon>Pseudomonadati</taxon>
        <taxon>Pseudomonadota</taxon>
        <taxon>Alphaproteobacteria</taxon>
        <taxon>Acetobacterales</taxon>
        <taxon>Acetobacteraceae</taxon>
        <taxon>Acetobacter</taxon>
    </lineage>
</organism>
<feature type="non-terminal residue" evidence="1">
    <location>
        <position position="1"/>
    </location>
</feature>
<name>A0A149S8A0_9PROT</name>
<comment type="caution">
    <text evidence="1">The sequence shown here is derived from an EMBL/GenBank/DDBJ whole genome shotgun (WGS) entry which is preliminary data.</text>
</comment>
<protein>
    <submittedName>
        <fullName evidence="1">Uncharacterized protein</fullName>
    </submittedName>
</protein>
<dbReference type="AlphaFoldDB" id="A0A149S8A0"/>
<reference evidence="1 2" key="1">
    <citation type="submission" date="2015-06" db="EMBL/GenBank/DDBJ databases">
        <title>Improved classification and identification of acetic acid bacteria using matrix-assisted laser desorption/ionization time-of-flight mass spectrometry; Gluconobacter nephelii and Gluconobacter uchimurae are later heterotypic synonyms of Gluconobacter japonicus and Gluconobacter oxydans, respectively.</title>
        <authorList>
            <person name="Li L."/>
            <person name="Cleenwerck I."/>
            <person name="De Vuyst L."/>
            <person name="Vandamme P."/>
        </authorList>
    </citation>
    <scope>NUCLEOTIDE SEQUENCE [LARGE SCALE GENOMIC DNA]</scope>
    <source>
        <strain evidence="1 2">LMG 1552</strain>
    </source>
</reference>
<dbReference type="Proteomes" id="UP000075526">
    <property type="component" value="Unassembled WGS sequence"/>
</dbReference>